<evidence type="ECO:0000313" key="4">
    <source>
        <dbReference type="Proteomes" id="UP000054279"/>
    </source>
</evidence>
<dbReference type="SUPFAM" id="SSF81665">
    <property type="entry name" value="Calcium ATPase, transmembrane domain M"/>
    <property type="match status" value="1"/>
</dbReference>
<dbReference type="OrthoDB" id="2390019at2759"/>
<keyword evidence="4" id="KW-1185">Reference proteome</keyword>
<dbReference type="HOGENOM" id="CLU_002360_6_7_1"/>
<gene>
    <name evidence="3" type="ORF">M422DRAFT_256252</name>
</gene>
<dbReference type="SMART" id="SM00831">
    <property type="entry name" value="Cation_ATPase_N"/>
    <property type="match status" value="1"/>
</dbReference>
<evidence type="ECO:0000256" key="1">
    <source>
        <dbReference type="SAM" id="Phobius"/>
    </source>
</evidence>
<proteinExistence type="predicted"/>
<keyword evidence="1" id="KW-1133">Transmembrane helix</keyword>
<dbReference type="AlphaFoldDB" id="A0A0C9UCJ5"/>
<protein>
    <recommendedName>
        <fullName evidence="2">Cation-transporting P-type ATPase N-terminal domain-containing protein</fullName>
    </recommendedName>
</protein>
<accession>A0A0C9UCJ5</accession>
<evidence type="ECO:0000259" key="2">
    <source>
        <dbReference type="SMART" id="SM00831"/>
    </source>
</evidence>
<dbReference type="Proteomes" id="UP000054279">
    <property type="component" value="Unassembled WGS sequence"/>
</dbReference>
<dbReference type="InterPro" id="IPR059000">
    <property type="entry name" value="ATPase_P-type_domA"/>
</dbReference>
<keyword evidence="1" id="KW-0812">Transmembrane</keyword>
<dbReference type="SUPFAM" id="SSF81660">
    <property type="entry name" value="Metal cation-transporting ATPase, ATP-binding domain N"/>
    <property type="match status" value="1"/>
</dbReference>
<dbReference type="Gene3D" id="3.40.1110.10">
    <property type="entry name" value="Calcium-transporting ATPase, cytoplasmic domain N"/>
    <property type="match status" value="1"/>
</dbReference>
<dbReference type="Pfam" id="PF00122">
    <property type="entry name" value="E1-E2_ATPase"/>
    <property type="match status" value="1"/>
</dbReference>
<feature type="domain" description="Cation-transporting P-type ATPase N-terminal" evidence="2">
    <location>
        <begin position="3"/>
        <end position="57"/>
    </location>
</feature>
<organism evidence="3 4">
    <name type="scientific">Sphaerobolus stellatus (strain SS14)</name>
    <dbReference type="NCBI Taxonomy" id="990650"/>
    <lineage>
        <taxon>Eukaryota</taxon>
        <taxon>Fungi</taxon>
        <taxon>Dikarya</taxon>
        <taxon>Basidiomycota</taxon>
        <taxon>Agaricomycotina</taxon>
        <taxon>Agaricomycetes</taxon>
        <taxon>Phallomycetidae</taxon>
        <taxon>Geastrales</taxon>
        <taxon>Sphaerobolaceae</taxon>
        <taxon>Sphaerobolus</taxon>
    </lineage>
</organism>
<feature type="transmembrane region" description="Helical" evidence="1">
    <location>
        <begin position="262"/>
        <end position="294"/>
    </location>
</feature>
<evidence type="ECO:0000313" key="3">
    <source>
        <dbReference type="EMBL" id="KIJ40818.1"/>
    </source>
</evidence>
<dbReference type="Gene3D" id="2.70.150.10">
    <property type="entry name" value="Calcium-transporting ATPase, cytoplasmic transduction domain A"/>
    <property type="match status" value="1"/>
</dbReference>
<dbReference type="InterPro" id="IPR023298">
    <property type="entry name" value="ATPase_P-typ_TM_dom_sf"/>
</dbReference>
<dbReference type="InterPro" id="IPR023299">
    <property type="entry name" value="ATPase_P-typ_cyto_dom_N"/>
</dbReference>
<dbReference type="InterPro" id="IPR008250">
    <property type="entry name" value="ATPase_P-typ_transduc_dom_A_sf"/>
</dbReference>
<sequence length="405" mass="44735">MLKGLDDEEVAKRRLHFGYNELESPHVNPFLKFLSYFQGPILYVMEITVLLTADLRNWVDFDVIIGILALNTFIGWYQEKQAGDIVTQLKVSITFKATEQDIEARDIVPGDIVIVEETNTIPADGKILASYNDKDCSKAKAIEQKIEVTGRLKEIMESQPKQTKARLLESLAVDKFIGDTIFFTTSVKCGKCYVLITLIARHSFVGKTAALVIGSSEKGHFESVMSSIGTTLLLVVILWVTAVWIGGFFRHVGIATPDHNNLLVYALIFLIISVPIGLPCVTTTTLAVGAAYLARKNAIMQKLSAIESLAGMDIRASDKTVSKQITTEVEKGDKRYTCAKGGPNAILKLCNPSQHIVDTYHEMNNDFSQRGFRSLGVAVKESDGPWKILGLLPMFNPPRHDTAAI</sequence>
<dbReference type="EMBL" id="KN837141">
    <property type="protein sequence ID" value="KIJ40818.1"/>
    <property type="molecule type" value="Genomic_DNA"/>
</dbReference>
<dbReference type="GO" id="GO:0006811">
    <property type="term" value="P:monoatomic ion transport"/>
    <property type="evidence" value="ECO:0007669"/>
    <property type="project" value="UniProtKB-ARBA"/>
</dbReference>
<dbReference type="Pfam" id="PF00690">
    <property type="entry name" value="Cation_ATPase_N"/>
    <property type="match status" value="1"/>
</dbReference>
<dbReference type="InterPro" id="IPR004014">
    <property type="entry name" value="ATPase_P-typ_cation-transptr_N"/>
</dbReference>
<dbReference type="SUPFAM" id="SSF81653">
    <property type="entry name" value="Calcium ATPase, transduction domain A"/>
    <property type="match status" value="1"/>
</dbReference>
<dbReference type="PANTHER" id="PTHR42861">
    <property type="entry name" value="CALCIUM-TRANSPORTING ATPASE"/>
    <property type="match status" value="1"/>
</dbReference>
<feature type="transmembrane region" description="Helical" evidence="1">
    <location>
        <begin position="228"/>
        <end position="250"/>
    </location>
</feature>
<dbReference type="GO" id="GO:0000166">
    <property type="term" value="F:nucleotide binding"/>
    <property type="evidence" value="ECO:0007669"/>
    <property type="project" value="InterPro"/>
</dbReference>
<reference evidence="3 4" key="1">
    <citation type="submission" date="2014-06" db="EMBL/GenBank/DDBJ databases">
        <title>Evolutionary Origins and Diversification of the Mycorrhizal Mutualists.</title>
        <authorList>
            <consortium name="DOE Joint Genome Institute"/>
            <consortium name="Mycorrhizal Genomics Consortium"/>
            <person name="Kohler A."/>
            <person name="Kuo A."/>
            <person name="Nagy L.G."/>
            <person name="Floudas D."/>
            <person name="Copeland A."/>
            <person name="Barry K.W."/>
            <person name="Cichocki N."/>
            <person name="Veneault-Fourrey C."/>
            <person name="LaButti K."/>
            <person name="Lindquist E.A."/>
            <person name="Lipzen A."/>
            <person name="Lundell T."/>
            <person name="Morin E."/>
            <person name="Murat C."/>
            <person name="Riley R."/>
            <person name="Ohm R."/>
            <person name="Sun H."/>
            <person name="Tunlid A."/>
            <person name="Henrissat B."/>
            <person name="Grigoriev I.V."/>
            <person name="Hibbett D.S."/>
            <person name="Martin F."/>
        </authorList>
    </citation>
    <scope>NUCLEOTIDE SEQUENCE [LARGE SCALE GENOMIC DNA]</scope>
    <source>
        <strain evidence="3 4">SS14</strain>
    </source>
</reference>
<dbReference type="Gene3D" id="1.20.1110.10">
    <property type="entry name" value="Calcium-transporting ATPase, transmembrane domain"/>
    <property type="match status" value="1"/>
</dbReference>
<name>A0A0C9UCJ5_SPHS4</name>
<keyword evidence="1" id="KW-0472">Membrane</keyword>